<dbReference type="Proteomes" id="UP001597040">
    <property type="component" value="Unassembled WGS sequence"/>
</dbReference>
<sequence length="82" mass="9550">MLTNIPTVMTPSGGKYILKFKNDQKPKIPAKKPKIISSWPKISWKWPKFSVQKPKLDTFLTPKLCAHLDYFYSVILFLILQL</sequence>
<comment type="caution">
    <text evidence="1">The sequence shown here is derived from an EMBL/GenBank/DDBJ whole genome shotgun (WGS) entry which is preliminary data.</text>
</comment>
<dbReference type="EMBL" id="JBHTKJ010000045">
    <property type="protein sequence ID" value="MFD1039728.1"/>
    <property type="molecule type" value="Genomic_DNA"/>
</dbReference>
<reference evidence="2" key="1">
    <citation type="journal article" date="2019" name="Int. J. Syst. Evol. Microbiol.">
        <title>The Global Catalogue of Microorganisms (GCM) 10K type strain sequencing project: providing services to taxonomists for standard genome sequencing and annotation.</title>
        <authorList>
            <consortium name="The Broad Institute Genomics Platform"/>
            <consortium name="The Broad Institute Genome Sequencing Center for Infectious Disease"/>
            <person name="Wu L."/>
            <person name="Ma J."/>
        </authorList>
    </citation>
    <scope>NUCLEOTIDE SEQUENCE [LARGE SCALE GENOMIC DNA]</scope>
    <source>
        <strain evidence="2">CCUG 56754</strain>
    </source>
</reference>
<organism evidence="1 2">
    <name type="scientific">Virgibacillus byunsanensis</name>
    <dbReference type="NCBI Taxonomy" id="570945"/>
    <lineage>
        <taxon>Bacteria</taxon>
        <taxon>Bacillati</taxon>
        <taxon>Bacillota</taxon>
        <taxon>Bacilli</taxon>
        <taxon>Bacillales</taxon>
        <taxon>Bacillaceae</taxon>
        <taxon>Virgibacillus</taxon>
    </lineage>
</organism>
<evidence type="ECO:0000313" key="2">
    <source>
        <dbReference type="Proteomes" id="UP001597040"/>
    </source>
</evidence>
<evidence type="ECO:0000313" key="1">
    <source>
        <dbReference type="EMBL" id="MFD1039728.1"/>
    </source>
</evidence>
<name>A0ABW3LMW6_9BACI</name>
<gene>
    <name evidence="1" type="ORF">ACFQ3N_15175</name>
</gene>
<proteinExistence type="predicted"/>
<protein>
    <submittedName>
        <fullName evidence="1">Uncharacterized protein</fullName>
    </submittedName>
</protein>
<accession>A0ABW3LMW6</accession>
<dbReference type="RefSeq" id="WP_390363384.1">
    <property type="nucleotide sequence ID" value="NZ_JBHTKJ010000045.1"/>
</dbReference>
<keyword evidence="2" id="KW-1185">Reference proteome</keyword>